<keyword evidence="1" id="KW-0732">Signal</keyword>
<gene>
    <name evidence="2" type="ORF">NYR02_12560</name>
</gene>
<feature type="signal peptide" evidence="1">
    <location>
        <begin position="1"/>
        <end position="21"/>
    </location>
</feature>
<dbReference type="Proteomes" id="UP001147830">
    <property type="component" value="Unassembled WGS sequence"/>
</dbReference>
<reference evidence="2" key="1">
    <citation type="journal article" date="2022" name="Front. Microbiol.">
        <title>Genome-based taxonomic rearrangement of Oceanobacter-related bacteria including the description of Thalassolituus hydrocarbonoclasticus sp. nov. and Thalassolituus pacificus sp. nov. and emended description of the genus Thalassolituus.</title>
        <authorList>
            <person name="Dong C."/>
            <person name="Wei L."/>
            <person name="Wang J."/>
            <person name="Lai Q."/>
            <person name="Huang Z."/>
            <person name="Shao Z."/>
        </authorList>
    </citation>
    <scope>NUCLEOTIDE SEQUENCE</scope>
    <source>
        <strain evidence="2">59MF3M-4</strain>
    </source>
</reference>
<dbReference type="EMBL" id="JAOANI010000019">
    <property type="protein sequence ID" value="MCT7359843.1"/>
    <property type="molecule type" value="Genomic_DNA"/>
</dbReference>
<protein>
    <submittedName>
        <fullName evidence="2">Uncharacterized protein</fullName>
    </submittedName>
</protein>
<dbReference type="RefSeq" id="WP_260976698.1">
    <property type="nucleotide sequence ID" value="NZ_JAOANI010000019.1"/>
</dbReference>
<dbReference type="AlphaFoldDB" id="A0A9X2WGH7"/>
<keyword evidence="3" id="KW-1185">Reference proteome</keyword>
<evidence type="ECO:0000256" key="1">
    <source>
        <dbReference type="SAM" id="SignalP"/>
    </source>
</evidence>
<feature type="chain" id="PRO_5040782129" evidence="1">
    <location>
        <begin position="22"/>
        <end position="173"/>
    </location>
</feature>
<proteinExistence type="predicted"/>
<evidence type="ECO:0000313" key="2">
    <source>
        <dbReference type="EMBL" id="MCT7359843.1"/>
    </source>
</evidence>
<sequence>MLLQPLLLVSLLAALPLPAAADAPLAELADAAAASLVTPEWAERYLYSRNSALLDDSFNDHVMSFYYFGRVAQRTLIGLERVRGDDYEQFFSLLVFEDTHLLGYYRNVLSFPSGVSDSGDVQFPRGVNAHLQGSDALLNIALPAFSALCQRQRGSQTQALAELCVPWTAVHSQ</sequence>
<organism evidence="2 3">
    <name type="scientific">Thalassolituus pacificus</name>
    <dbReference type="NCBI Taxonomy" id="2975440"/>
    <lineage>
        <taxon>Bacteria</taxon>
        <taxon>Pseudomonadati</taxon>
        <taxon>Pseudomonadota</taxon>
        <taxon>Gammaproteobacteria</taxon>
        <taxon>Oceanospirillales</taxon>
        <taxon>Oceanospirillaceae</taxon>
        <taxon>Thalassolituus</taxon>
    </lineage>
</organism>
<accession>A0A9X2WGH7</accession>
<comment type="caution">
    <text evidence="2">The sequence shown here is derived from an EMBL/GenBank/DDBJ whole genome shotgun (WGS) entry which is preliminary data.</text>
</comment>
<reference evidence="2" key="2">
    <citation type="submission" date="2022-08" db="EMBL/GenBank/DDBJ databases">
        <authorList>
            <person name="Dong C."/>
        </authorList>
    </citation>
    <scope>NUCLEOTIDE SEQUENCE</scope>
    <source>
        <strain evidence="2">59MF3M-4</strain>
    </source>
</reference>
<evidence type="ECO:0000313" key="3">
    <source>
        <dbReference type="Proteomes" id="UP001147830"/>
    </source>
</evidence>
<name>A0A9X2WGH7_9GAMM</name>